<evidence type="ECO:0000256" key="2">
    <source>
        <dbReference type="ARBA" id="ARBA00022857"/>
    </source>
</evidence>
<protein>
    <submittedName>
        <fullName evidence="3">Dihydroanticapsin 7-dehydrogenase</fullName>
    </submittedName>
</protein>
<dbReference type="PRINTS" id="PR00080">
    <property type="entry name" value="SDRFAMILY"/>
</dbReference>
<dbReference type="Pfam" id="PF13561">
    <property type="entry name" value="adh_short_C2"/>
    <property type="match status" value="1"/>
</dbReference>
<dbReference type="GeneID" id="71981289"/>
<comment type="similarity">
    <text evidence="1">Belongs to the short-chain dehydrogenases/reductases (SDR) family.</text>
</comment>
<evidence type="ECO:0000313" key="3">
    <source>
        <dbReference type="EMBL" id="UJO11793.1"/>
    </source>
</evidence>
<dbReference type="PANTHER" id="PTHR42760">
    <property type="entry name" value="SHORT-CHAIN DEHYDROGENASES/REDUCTASES FAMILY MEMBER"/>
    <property type="match status" value="1"/>
</dbReference>
<evidence type="ECO:0000256" key="1">
    <source>
        <dbReference type="ARBA" id="ARBA00006484"/>
    </source>
</evidence>
<dbReference type="GO" id="GO:0016616">
    <property type="term" value="F:oxidoreductase activity, acting on the CH-OH group of donors, NAD or NADP as acceptor"/>
    <property type="evidence" value="ECO:0007669"/>
    <property type="project" value="TreeGrafter"/>
</dbReference>
<keyword evidence="2" id="KW-0521">NADP</keyword>
<dbReference type="FunFam" id="3.40.50.720:FF:000084">
    <property type="entry name" value="Short-chain dehydrogenase reductase"/>
    <property type="match status" value="1"/>
</dbReference>
<reference evidence="3" key="2">
    <citation type="journal article" date="2022" name="Microb. Genom.">
        <title>A chromosome-scale genome assembly of the tomato pathogen Cladosporium fulvum reveals a compartmentalized genome architecture and the presence of a dispensable chromosome.</title>
        <authorList>
            <person name="Zaccaron A.Z."/>
            <person name="Chen L.H."/>
            <person name="Samaras A."/>
            <person name="Stergiopoulos I."/>
        </authorList>
    </citation>
    <scope>NUCLEOTIDE SEQUENCE</scope>
    <source>
        <strain evidence="3">Race5_Kim</strain>
    </source>
</reference>
<gene>
    <name evidence="3" type="ORF">CLAFUR5_01411</name>
</gene>
<dbReference type="KEGG" id="ffu:CLAFUR5_01411"/>
<dbReference type="PRINTS" id="PR00081">
    <property type="entry name" value="GDHRDH"/>
</dbReference>
<dbReference type="RefSeq" id="XP_047756159.1">
    <property type="nucleotide sequence ID" value="XM_047900559.1"/>
</dbReference>
<accession>A0A9Q8L6M5</accession>
<evidence type="ECO:0000313" key="4">
    <source>
        <dbReference type="Proteomes" id="UP000756132"/>
    </source>
</evidence>
<dbReference type="Proteomes" id="UP000756132">
    <property type="component" value="Chromosome 1"/>
</dbReference>
<dbReference type="PANTHER" id="PTHR42760:SF124">
    <property type="entry name" value="SHORT-CHAIN DEHYDROGENASE_REDUCTASE"/>
    <property type="match status" value="1"/>
</dbReference>
<dbReference type="InterPro" id="IPR036291">
    <property type="entry name" value="NAD(P)-bd_dom_sf"/>
</dbReference>
<dbReference type="EMBL" id="CP090163">
    <property type="protein sequence ID" value="UJO11793.1"/>
    <property type="molecule type" value="Genomic_DNA"/>
</dbReference>
<dbReference type="OrthoDB" id="417891at2759"/>
<dbReference type="InterPro" id="IPR002347">
    <property type="entry name" value="SDR_fam"/>
</dbReference>
<reference evidence="3" key="1">
    <citation type="submission" date="2021-12" db="EMBL/GenBank/DDBJ databases">
        <authorList>
            <person name="Zaccaron A."/>
            <person name="Stergiopoulos I."/>
        </authorList>
    </citation>
    <scope>NUCLEOTIDE SEQUENCE</scope>
    <source>
        <strain evidence="3">Race5_Kim</strain>
    </source>
</reference>
<organism evidence="3 4">
    <name type="scientific">Passalora fulva</name>
    <name type="common">Tomato leaf mold</name>
    <name type="synonym">Cladosporium fulvum</name>
    <dbReference type="NCBI Taxonomy" id="5499"/>
    <lineage>
        <taxon>Eukaryota</taxon>
        <taxon>Fungi</taxon>
        <taxon>Dikarya</taxon>
        <taxon>Ascomycota</taxon>
        <taxon>Pezizomycotina</taxon>
        <taxon>Dothideomycetes</taxon>
        <taxon>Dothideomycetidae</taxon>
        <taxon>Mycosphaerellales</taxon>
        <taxon>Mycosphaerellaceae</taxon>
        <taxon>Fulvia</taxon>
    </lineage>
</organism>
<keyword evidence="4" id="KW-1185">Reference proteome</keyword>
<name>A0A9Q8L6M5_PASFU</name>
<dbReference type="PROSITE" id="PS00061">
    <property type="entry name" value="ADH_SHORT"/>
    <property type="match status" value="1"/>
</dbReference>
<dbReference type="CDD" id="cd05233">
    <property type="entry name" value="SDR_c"/>
    <property type="match status" value="1"/>
</dbReference>
<proteinExistence type="inferred from homology"/>
<sequence length="274" mass="29473">MPGRLQDRIALITGASSGLGRSISLLFASEGAKICCVDLYDRPRNATNASTQKSDDFNNRIEGESTIEQLHRLHGEDRAIFVKADVTKAEDVEAAVAKCVSTYSRLDILLNNAGISVESTHPTPHGIHQLSESDWDLTMSINVKGVFLGCKYGITQMLKQDLLPGTKSRGWVVNTASVQGLVAYFNTPAYTASKGAVVQLTKQVALDYAPHRIHVNAIAPGFLRTIQAEIDKAHPFGGMGSTEDVARAALFLASDDVAWITGVSLPVDGGYTIM</sequence>
<dbReference type="InterPro" id="IPR020904">
    <property type="entry name" value="Sc_DH/Rdtase_CS"/>
</dbReference>
<dbReference type="AlphaFoldDB" id="A0A9Q8L6M5"/>
<dbReference type="SUPFAM" id="SSF51735">
    <property type="entry name" value="NAD(P)-binding Rossmann-fold domains"/>
    <property type="match status" value="1"/>
</dbReference>
<dbReference type="Gene3D" id="3.40.50.720">
    <property type="entry name" value="NAD(P)-binding Rossmann-like Domain"/>
    <property type="match status" value="1"/>
</dbReference>